<protein>
    <submittedName>
        <fullName evidence="16">Solute carrier family 17 member 4</fullName>
    </submittedName>
</protein>
<evidence type="ECO:0000256" key="14">
    <source>
        <dbReference type="SAM" id="Phobius"/>
    </source>
</evidence>
<dbReference type="Pfam" id="PF07690">
    <property type="entry name" value="MFS_1"/>
    <property type="match status" value="1"/>
</dbReference>
<evidence type="ECO:0000256" key="1">
    <source>
        <dbReference type="ARBA" id="ARBA00004424"/>
    </source>
</evidence>
<feature type="domain" description="Major facilitator superfamily (MFS) profile" evidence="15">
    <location>
        <begin position="39"/>
        <end position="489"/>
    </location>
</feature>
<keyword evidence="12" id="KW-0739">Sodium transport</keyword>
<name>G7P2K5_MACFA</name>
<dbReference type="InterPro" id="IPR050382">
    <property type="entry name" value="MFS_Na/Anion_cotransporter"/>
</dbReference>
<keyword evidence="7 14" id="KW-1133">Transmembrane helix</keyword>
<feature type="transmembrane region" description="Helical" evidence="14">
    <location>
        <begin position="228"/>
        <end position="251"/>
    </location>
</feature>
<keyword evidence="5 14" id="KW-0812">Transmembrane</keyword>
<dbReference type="PANTHER" id="PTHR11662:SF284">
    <property type="entry name" value="SMALL INTESTINE URATE EXPORTER-RELATED"/>
    <property type="match status" value="1"/>
</dbReference>
<feature type="transmembrane region" description="Helical" evidence="14">
    <location>
        <begin position="434"/>
        <end position="455"/>
    </location>
</feature>
<comment type="similarity">
    <text evidence="2">Belongs to the major facilitator superfamily. Sodium/anion cotransporter family.</text>
</comment>
<reference evidence="16 17" key="1">
    <citation type="submission" date="2013-03" db="EMBL/GenBank/DDBJ databases">
        <authorList>
            <person name="Warren W."/>
            <person name="Wilson R.K."/>
        </authorList>
    </citation>
    <scope>NUCLEOTIDE SEQUENCE</scope>
</reference>
<feature type="transmembrane region" description="Helical" evidence="14">
    <location>
        <begin position="335"/>
        <end position="361"/>
    </location>
</feature>
<comment type="catalytic activity">
    <reaction evidence="13">
        <text>3 Na(+)(out) + phosphate(out) = 3 Na(+)(in) + phosphate(in)</text>
        <dbReference type="Rhea" id="RHEA:71255"/>
        <dbReference type="ChEBI" id="CHEBI:29101"/>
        <dbReference type="ChEBI" id="CHEBI:43474"/>
    </reaction>
</comment>
<dbReference type="InterPro" id="IPR011701">
    <property type="entry name" value="MFS"/>
</dbReference>
<dbReference type="VEuPathDB" id="HostDB:ENSMFAG00000036410"/>
<evidence type="ECO:0000256" key="7">
    <source>
        <dbReference type="ARBA" id="ARBA00022989"/>
    </source>
</evidence>
<evidence type="ECO:0000313" key="16">
    <source>
        <dbReference type="Ensembl" id="ENSMFAP00000006385.2"/>
    </source>
</evidence>
<dbReference type="Bgee" id="ENSMFAG00000036410">
    <property type="expression patterns" value="Expressed in liver and 2 other cell types or tissues"/>
</dbReference>
<evidence type="ECO:0000256" key="10">
    <source>
        <dbReference type="ARBA" id="ARBA00023136"/>
    </source>
</evidence>
<dbReference type="GeneTree" id="ENSGT00940000160894"/>
<feature type="transmembrane region" description="Helical" evidence="14">
    <location>
        <begin position="461"/>
        <end position="484"/>
    </location>
</feature>
<sequence>MSTGPDVKATVGDISNDGNLNMAQEECSRKGFCSVRHGLALILQLCNFSIYTQQMNLSIAIPAMVNNTAPPSQPNASTEWPSTDSQDYWNETLKEFKAMAPAYDWSPEIQGIILSSLNYGSFLAPIPSGYVAGIFGAKYVVGAGLFISSFLTLFIPLAANAGVALLIVLRIVQGIAQVMVLTGQYSIWVKWAPPLERSQLTTIAGSGSMLGSFIVLLVGGLLCQTIGWPYVFYIFGGIGCACCLLWFPLIYDDPVNHPFISAAEKRYIVCSLAQQDCSPGWSLPIRAMIKSLPLWAILISYFCEYWLFYTIMAYTPTYTPTYISSVLQANLRDSGILSALPFVVGCICIILGGLLADFLLSRKILRLITIRKLFTAIGVLFPSVILVSLPWVRSSHSMTMTFLVLSSAISSFCESGALVNFLDIAPRYTGFLKGLLQVFAHIAGAISPTAAGFFISQDSEFGWRNVFLLSAAVNISGLVFYLIFGRADVQDWAKEQTFTHL</sequence>
<evidence type="ECO:0000256" key="3">
    <source>
        <dbReference type="ARBA" id="ARBA00022448"/>
    </source>
</evidence>
<evidence type="ECO:0000256" key="2">
    <source>
        <dbReference type="ARBA" id="ARBA00008586"/>
    </source>
</evidence>
<dbReference type="GO" id="GO:0015143">
    <property type="term" value="F:urate transmembrane transporter activity"/>
    <property type="evidence" value="ECO:0007669"/>
    <property type="project" value="Ensembl"/>
</dbReference>
<reference evidence="16" key="3">
    <citation type="submission" date="2025-09" db="UniProtKB">
        <authorList>
            <consortium name="Ensembl"/>
        </authorList>
    </citation>
    <scope>IDENTIFICATION</scope>
</reference>
<keyword evidence="4" id="KW-1003">Cell membrane</keyword>
<keyword evidence="6" id="KW-0769">Symport</keyword>
<organism evidence="16 17">
    <name type="scientific">Macaca fascicularis</name>
    <name type="common">Crab-eating macaque</name>
    <name type="synonym">Cynomolgus monkey</name>
    <dbReference type="NCBI Taxonomy" id="9541"/>
    <lineage>
        <taxon>Eukaryota</taxon>
        <taxon>Metazoa</taxon>
        <taxon>Chordata</taxon>
        <taxon>Craniata</taxon>
        <taxon>Vertebrata</taxon>
        <taxon>Euteleostomi</taxon>
        <taxon>Mammalia</taxon>
        <taxon>Eutheria</taxon>
        <taxon>Euarchontoglires</taxon>
        <taxon>Primates</taxon>
        <taxon>Haplorrhini</taxon>
        <taxon>Catarrhini</taxon>
        <taxon>Cercopithecidae</taxon>
        <taxon>Cercopithecinae</taxon>
        <taxon>Macaca</taxon>
    </lineage>
</organism>
<dbReference type="Ensembl" id="ENSMFAT00000025069.2">
    <property type="protein sequence ID" value="ENSMFAP00000006385.2"/>
    <property type="gene ID" value="ENSMFAG00000036410.2"/>
</dbReference>
<proteinExistence type="inferred from homology"/>
<evidence type="ECO:0000313" key="17">
    <source>
        <dbReference type="Proteomes" id="UP000233100"/>
    </source>
</evidence>
<evidence type="ECO:0000256" key="8">
    <source>
        <dbReference type="ARBA" id="ARBA00023053"/>
    </source>
</evidence>
<feature type="transmembrane region" description="Helical" evidence="14">
    <location>
        <begin position="165"/>
        <end position="188"/>
    </location>
</feature>
<reference evidence="16" key="2">
    <citation type="submission" date="2025-08" db="UniProtKB">
        <authorList>
            <consortium name="Ensembl"/>
        </authorList>
    </citation>
    <scope>IDENTIFICATION</scope>
</reference>
<evidence type="ECO:0000256" key="6">
    <source>
        <dbReference type="ARBA" id="ARBA00022847"/>
    </source>
</evidence>
<dbReference type="PROSITE" id="PS50850">
    <property type="entry name" value="MFS"/>
    <property type="match status" value="1"/>
</dbReference>
<evidence type="ECO:0000256" key="9">
    <source>
        <dbReference type="ARBA" id="ARBA00023065"/>
    </source>
</evidence>
<dbReference type="Proteomes" id="UP000233100">
    <property type="component" value="Chromosome 4"/>
</dbReference>
<dbReference type="AlphaFoldDB" id="G7P2K5"/>
<keyword evidence="8" id="KW-0915">Sodium</keyword>
<dbReference type="eggNOG" id="KOG2532">
    <property type="taxonomic scope" value="Eukaryota"/>
</dbReference>
<dbReference type="InterPro" id="IPR036259">
    <property type="entry name" value="MFS_trans_sf"/>
</dbReference>
<evidence type="ECO:0000256" key="11">
    <source>
        <dbReference type="ARBA" id="ARBA00023180"/>
    </source>
</evidence>
<dbReference type="GO" id="GO:0005436">
    <property type="term" value="F:sodium:phosphate symporter activity"/>
    <property type="evidence" value="ECO:0007669"/>
    <property type="project" value="UniProtKB-ARBA"/>
</dbReference>
<evidence type="ECO:0000256" key="4">
    <source>
        <dbReference type="ARBA" id="ARBA00022475"/>
    </source>
</evidence>
<keyword evidence="9" id="KW-0406">Ion transport</keyword>
<comment type="subcellular location">
    <subcellularLocation>
        <location evidence="1">Apical cell membrane</location>
        <topology evidence="1">Multi-pass membrane protein</topology>
    </subcellularLocation>
</comment>
<feature type="transmembrane region" description="Helical" evidence="14">
    <location>
        <begin position="398"/>
        <end position="422"/>
    </location>
</feature>
<feature type="transmembrane region" description="Helical" evidence="14">
    <location>
        <begin position="373"/>
        <end position="392"/>
    </location>
</feature>
<feature type="transmembrane region" description="Helical" evidence="14">
    <location>
        <begin position="139"/>
        <end position="159"/>
    </location>
</feature>
<dbReference type="STRING" id="9541.ENSMFAP00000006385"/>
<dbReference type="FunFam" id="1.20.1250.20:FF:000060">
    <property type="entry name" value="Solute carrier family 17 member 3"/>
    <property type="match status" value="1"/>
</dbReference>
<accession>G7P2K5</accession>
<keyword evidence="10 14" id="KW-0472">Membrane</keyword>
<dbReference type="FunFam" id="1.20.1250.20:FF:000003">
    <property type="entry name" value="Solute carrier family 17 member 3"/>
    <property type="match status" value="1"/>
</dbReference>
<gene>
    <name evidence="16" type="primary">SLC17A4</name>
</gene>
<dbReference type="PANTHER" id="PTHR11662">
    <property type="entry name" value="SOLUTE CARRIER FAMILY 17"/>
    <property type="match status" value="1"/>
</dbReference>
<keyword evidence="11" id="KW-0325">Glycoprotein</keyword>
<dbReference type="GO" id="GO:0044341">
    <property type="term" value="P:sodium-dependent phosphate transport"/>
    <property type="evidence" value="ECO:0007669"/>
    <property type="project" value="Ensembl"/>
</dbReference>
<dbReference type="SUPFAM" id="SSF103473">
    <property type="entry name" value="MFS general substrate transporter"/>
    <property type="match status" value="1"/>
</dbReference>
<dbReference type="CDD" id="cd17318">
    <property type="entry name" value="MFS_SLC17"/>
    <property type="match status" value="1"/>
</dbReference>
<feature type="transmembrane region" description="Helical" evidence="14">
    <location>
        <begin position="200"/>
        <end position="222"/>
    </location>
</feature>
<dbReference type="GO" id="GO:0015349">
    <property type="term" value="F:thyroid hormone transmembrane transporter activity"/>
    <property type="evidence" value="ECO:0007669"/>
    <property type="project" value="Ensembl"/>
</dbReference>
<dbReference type="Gene3D" id="1.20.1250.20">
    <property type="entry name" value="MFS general substrate transporter like domains"/>
    <property type="match status" value="2"/>
</dbReference>
<evidence type="ECO:0000259" key="15">
    <source>
        <dbReference type="PROSITE" id="PS50850"/>
    </source>
</evidence>
<feature type="transmembrane region" description="Helical" evidence="14">
    <location>
        <begin position="292"/>
        <end position="315"/>
    </location>
</feature>
<dbReference type="GO" id="GO:0006820">
    <property type="term" value="P:monoatomic anion transport"/>
    <property type="evidence" value="ECO:0007669"/>
    <property type="project" value="TreeGrafter"/>
</dbReference>
<keyword evidence="3" id="KW-0813">Transport</keyword>
<evidence type="ECO:0000256" key="5">
    <source>
        <dbReference type="ARBA" id="ARBA00022692"/>
    </source>
</evidence>
<dbReference type="GO" id="GO:0031526">
    <property type="term" value="C:brush border membrane"/>
    <property type="evidence" value="ECO:0007669"/>
    <property type="project" value="Ensembl"/>
</dbReference>
<evidence type="ECO:0000256" key="13">
    <source>
        <dbReference type="ARBA" id="ARBA00035839"/>
    </source>
</evidence>
<keyword evidence="17" id="KW-1185">Reference proteome</keyword>
<evidence type="ECO:0000256" key="12">
    <source>
        <dbReference type="ARBA" id="ARBA00023201"/>
    </source>
</evidence>
<dbReference type="InterPro" id="IPR020846">
    <property type="entry name" value="MFS_dom"/>
</dbReference>